<dbReference type="OrthoDB" id="4455417at2"/>
<keyword evidence="4" id="KW-1003">Cell membrane</keyword>
<protein>
    <submittedName>
        <fullName evidence="9">Iron complex transport system permease protein</fullName>
    </submittedName>
</protein>
<feature type="transmembrane region" description="Helical" evidence="8">
    <location>
        <begin position="151"/>
        <end position="171"/>
    </location>
</feature>
<feature type="transmembrane region" description="Helical" evidence="8">
    <location>
        <begin position="279"/>
        <end position="303"/>
    </location>
</feature>
<evidence type="ECO:0000256" key="1">
    <source>
        <dbReference type="ARBA" id="ARBA00004651"/>
    </source>
</evidence>
<feature type="transmembrane region" description="Helical" evidence="8">
    <location>
        <begin position="59"/>
        <end position="80"/>
    </location>
</feature>
<dbReference type="SUPFAM" id="SSF81345">
    <property type="entry name" value="ABC transporter involved in vitamin B12 uptake, BtuC"/>
    <property type="match status" value="1"/>
</dbReference>
<evidence type="ECO:0000256" key="7">
    <source>
        <dbReference type="ARBA" id="ARBA00023136"/>
    </source>
</evidence>
<dbReference type="InterPro" id="IPR037294">
    <property type="entry name" value="ABC_BtuC-like"/>
</dbReference>
<dbReference type="GO" id="GO:0005886">
    <property type="term" value="C:plasma membrane"/>
    <property type="evidence" value="ECO:0007669"/>
    <property type="project" value="UniProtKB-SubCell"/>
</dbReference>
<comment type="similarity">
    <text evidence="2">Belongs to the binding-protein-dependent transport system permease family. FecCD subfamily.</text>
</comment>
<dbReference type="PANTHER" id="PTHR30472">
    <property type="entry name" value="FERRIC ENTEROBACTIN TRANSPORT SYSTEM PERMEASE PROTEIN"/>
    <property type="match status" value="1"/>
</dbReference>
<feature type="transmembrane region" description="Helical" evidence="8">
    <location>
        <begin position="240"/>
        <end position="267"/>
    </location>
</feature>
<feature type="transmembrane region" description="Helical" evidence="8">
    <location>
        <begin position="6"/>
        <end position="25"/>
    </location>
</feature>
<dbReference type="Pfam" id="PF01032">
    <property type="entry name" value="FecCD"/>
    <property type="match status" value="1"/>
</dbReference>
<evidence type="ECO:0000256" key="6">
    <source>
        <dbReference type="ARBA" id="ARBA00022989"/>
    </source>
</evidence>
<keyword evidence="3" id="KW-0813">Transport</keyword>
<feature type="transmembrane region" description="Helical" evidence="8">
    <location>
        <begin position="122"/>
        <end position="145"/>
    </location>
</feature>
<comment type="subcellular location">
    <subcellularLocation>
        <location evidence="1">Cell membrane</location>
        <topology evidence="1">Multi-pass membrane protein</topology>
    </subcellularLocation>
</comment>
<dbReference type="EMBL" id="LT629700">
    <property type="protein sequence ID" value="SDM10068.1"/>
    <property type="molecule type" value="Genomic_DNA"/>
</dbReference>
<dbReference type="InterPro" id="IPR000522">
    <property type="entry name" value="ABC_transptr_permease_BtuC"/>
</dbReference>
<dbReference type="AlphaFoldDB" id="A0A1G9QGA7"/>
<reference evidence="10" key="1">
    <citation type="submission" date="2016-10" db="EMBL/GenBank/DDBJ databases">
        <authorList>
            <person name="Varghese N."/>
            <person name="Submissions S."/>
        </authorList>
    </citation>
    <scope>NUCLEOTIDE SEQUENCE [LARGE SCALE GENOMIC DNA]</scope>
    <source>
        <strain evidence="10">DSM 20632</strain>
    </source>
</reference>
<dbReference type="Proteomes" id="UP000199350">
    <property type="component" value="Chromosome I"/>
</dbReference>
<evidence type="ECO:0000313" key="9">
    <source>
        <dbReference type="EMBL" id="SDM10068.1"/>
    </source>
</evidence>
<gene>
    <name evidence="9" type="ORF">SAMN04488535_1916</name>
</gene>
<evidence type="ECO:0000313" key="10">
    <source>
        <dbReference type="Proteomes" id="UP000199350"/>
    </source>
</evidence>
<evidence type="ECO:0000256" key="4">
    <source>
        <dbReference type="ARBA" id="ARBA00022475"/>
    </source>
</evidence>
<dbReference type="CDD" id="cd06550">
    <property type="entry name" value="TM_ABC_iron-siderophores_like"/>
    <property type="match status" value="1"/>
</dbReference>
<sequence>MRQTSRLIGATVLFAAIAAAAYIALLGQGAVQLSPAQVLNVLRGGGSSREIAVVWDLRLPVAVATLLVGAALGMAGAWTQAMARNPLASPDILGVTSGAALLVVLGTVTYRPEFSQALPDFWWRAALALCGAAGVVVLLVALGGVGTGDRIVLTGVALSLMLHAAVSYLLLKAEVLRAVEAQTWLAGSTGFVRMDGVIALSVGVLPFIALGLWCGRDLPLLAHDDTSATALGVNLKAQRAALLVAATGISAVVVSVVGPIGFVALLAPHLGRIVARTPNPAPVVSAAAGAALLAVCAVVAGLIPAAAPVGAVSSAIGGVALVLLVWRQSRSTR</sequence>
<evidence type="ECO:0000256" key="8">
    <source>
        <dbReference type="SAM" id="Phobius"/>
    </source>
</evidence>
<dbReference type="STRING" id="38302.SAMN04488535_1916"/>
<dbReference type="GO" id="GO:0033214">
    <property type="term" value="P:siderophore-iron import into cell"/>
    <property type="evidence" value="ECO:0007669"/>
    <property type="project" value="TreeGrafter"/>
</dbReference>
<keyword evidence="6 8" id="KW-1133">Transmembrane helix</keyword>
<feature type="transmembrane region" description="Helical" evidence="8">
    <location>
        <begin position="192"/>
        <end position="213"/>
    </location>
</feature>
<evidence type="ECO:0000256" key="5">
    <source>
        <dbReference type="ARBA" id="ARBA00022692"/>
    </source>
</evidence>
<feature type="transmembrane region" description="Helical" evidence="8">
    <location>
        <begin position="309"/>
        <end position="326"/>
    </location>
</feature>
<feature type="transmembrane region" description="Helical" evidence="8">
    <location>
        <begin position="92"/>
        <end position="110"/>
    </location>
</feature>
<proteinExistence type="inferred from homology"/>
<accession>A0A1G9QGA7</accession>
<keyword evidence="5 8" id="KW-0812">Transmembrane</keyword>
<keyword evidence="10" id="KW-1185">Reference proteome</keyword>
<dbReference type="RefSeq" id="WP_006839451.1">
    <property type="nucleotide sequence ID" value="NZ_LT629700.1"/>
</dbReference>
<evidence type="ECO:0000256" key="2">
    <source>
        <dbReference type="ARBA" id="ARBA00007935"/>
    </source>
</evidence>
<dbReference type="GO" id="GO:0022857">
    <property type="term" value="F:transmembrane transporter activity"/>
    <property type="evidence" value="ECO:0007669"/>
    <property type="project" value="InterPro"/>
</dbReference>
<organism evidence="9 10">
    <name type="scientific">Corynebacterium mycetoides</name>
    <dbReference type="NCBI Taxonomy" id="38302"/>
    <lineage>
        <taxon>Bacteria</taxon>
        <taxon>Bacillati</taxon>
        <taxon>Actinomycetota</taxon>
        <taxon>Actinomycetes</taxon>
        <taxon>Mycobacteriales</taxon>
        <taxon>Corynebacteriaceae</taxon>
        <taxon>Corynebacterium</taxon>
    </lineage>
</organism>
<evidence type="ECO:0000256" key="3">
    <source>
        <dbReference type="ARBA" id="ARBA00022448"/>
    </source>
</evidence>
<name>A0A1G9QGA7_9CORY</name>
<dbReference type="Gene3D" id="1.10.3470.10">
    <property type="entry name" value="ABC transporter involved in vitamin B12 uptake, BtuC"/>
    <property type="match status" value="1"/>
</dbReference>
<dbReference type="PANTHER" id="PTHR30472:SF37">
    <property type="entry name" value="FE(3+) DICITRATE TRANSPORT SYSTEM PERMEASE PROTEIN FECD-RELATED"/>
    <property type="match status" value="1"/>
</dbReference>
<keyword evidence="7 8" id="KW-0472">Membrane</keyword>